<comment type="caution">
    <text evidence="5">The sequence shown here is derived from an EMBL/GenBank/DDBJ whole genome shotgun (WGS) entry which is preliminary data.</text>
</comment>
<feature type="domain" description="Sulfatase N-terminal" evidence="4">
    <location>
        <begin position="19"/>
        <end position="413"/>
    </location>
</feature>
<dbReference type="PANTHER" id="PTHR42693">
    <property type="entry name" value="ARYLSULFATASE FAMILY MEMBER"/>
    <property type="match status" value="1"/>
</dbReference>
<proteinExistence type="inferred from homology"/>
<dbReference type="InterPro" id="IPR000917">
    <property type="entry name" value="Sulfatase_N"/>
</dbReference>
<dbReference type="Proteomes" id="UP001597375">
    <property type="component" value="Unassembled WGS sequence"/>
</dbReference>
<protein>
    <submittedName>
        <fullName evidence="5">Sulfatase-like hydrolase/transferase</fullName>
    </submittedName>
</protein>
<evidence type="ECO:0000256" key="1">
    <source>
        <dbReference type="ARBA" id="ARBA00008779"/>
    </source>
</evidence>
<evidence type="ECO:0000313" key="5">
    <source>
        <dbReference type="EMBL" id="MFD2256644.1"/>
    </source>
</evidence>
<dbReference type="PANTHER" id="PTHR42693:SF53">
    <property type="entry name" value="ENDO-4-O-SULFATASE"/>
    <property type="match status" value="1"/>
</dbReference>
<dbReference type="Pfam" id="PF00884">
    <property type="entry name" value="Sulfatase"/>
    <property type="match status" value="1"/>
</dbReference>
<feature type="region of interest" description="Disordered" evidence="3">
    <location>
        <begin position="519"/>
        <end position="545"/>
    </location>
</feature>
<dbReference type="Gene3D" id="3.40.720.10">
    <property type="entry name" value="Alkaline Phosphatase, subunit A"/>
    <property type="match status" value="1"/>
</dbReference>
<dbReference type="EMBL" id="JBHUIT010000010">
    <property type="protein sequence ID" value="MFD2256644.1"/>
    <property type="molecule type" value="Genomic_DNA"/>
</dbReference>
<dbReference type="InterPro" id="IPR050738">
    <property type="entry name" value="Sulfatase"/>
</dbReference>
<sequence length="545" mass="62328">MALLFASLTFGAAIAAERPNIIMLFADDISAREIPAYGSSTWSNPDSEDSNDLQYRAVTPALDQLAKEGCLIKNAWGATVCSPSRAMMMTGRYAHIHKWWHNGDIGKTKTKNGKFTQWTLYDSSPLQIGHIAQQAGYGTYWAGKTQMPGDLTKYGFDEGCFTPGNLEDTDNPFTDFKMYEKKVDGKKLLFNSDTDKQIDSYKQHGWYWAPHVRLMNREGKETFSWWPDDEESKKNFGLNTYGPDVELDFIFEYMERQRKEDKPFFIYHTSHLGHDAFDWFFPEINTKWPGAPIVKWDGEKYTRTEPNVTGDNGVYDTHDSITGPGIHNHVNYLDYQVWLYRNKLRELGIEDNTVFIFCADNGTSGYGKASPEKQKGTHIPMIIYAPGMVKHGPQDVLANLSDFLPTIADLVGVKIPDDYEINGESLVPFLFTDKPTHRDWIYAYRGDQQLIRGTKVMKDGYDKWFDVSKEPADLISFPEIKDWNSVGETHRAEREMLEKILPKFDVYEEAHDAPGVIVPPELNLTKAQKNAKNKKPNQKKNKKND</sequence>
<comment type="similarity">
    <text evidence="1">Belongs to the sulfatase family.</text>
</comment>
<keyword evidence="6" id="KW-1185">Reference proteome</keyword>
<reference evidence="6" key="1">
    <citation type="journal article" date="2019" name="Int. J. Syst. Evol. Microbiol.">
        <title>The Global Catalogue of Microorganisms (GCM) 10K type strain sequencing project: providing services to taxonomists for standard genome sequencing and annotation.</title>
        <authorList>
            <consortium name="The Broad Institute Genomics Platform"/>
            <consortium name="The Broad Institute Genome Sequencing Center for Infectious Disease"/>
            <person name="Wu L."/>
            <person name="Ma J."/>
        </authorList>
    </citation>
    <scope>NUCLEOTIDE SEQUENCE [LARGE SCALE GENOMIC DNA]</scope>
    <source>
        <strain evidence="6">CGMCC 4.7106</strain>
    </source>
</reference>
<organism evidence="5 6">
    <name type="scientific">Luteolibacter algae</name>
    <dbReference type="NCBI Taxonomy" id="454151"/>
    <lineage>
        <taxon>Bacteria</taxon>
        <taxon>Pseudomonadati</taxon>
        <taxon>Verrucomicrobiota</taxon>
        <taxon>Verrucomicrobiia</taxon>
        <taxon>Verrucomicrobiales</taxon>
        <taxon>Verrucomicrobiaceae</taxon>
        <taxon>Luteolibacter</taxon>
    </lineage>
</organism>
<feature type="compositionally biased region" description="Basic residues" evidence="3">
    <location>
        <begin position="529"/>
        <end position="545"/>
    </location>
</feature>
<evidence type="ECO:0000256" key="2">
    <source>
        <dbReference type="ARBA" id="ARBA00022801"/>
    </source>
</evidence>
<evidence type="ECO:0000259" key="4">
    <source>
        <dbReference type="Pfam" id="PF00884"/>
    </source>
</evidence>
<dbReference type="InterPro" id="IPR017850">
    <property type="entry name" value="Alkaline_phosphatase_core_sf"/>
</dbReference>
<dbReference type="SUPFAM" id="SSF53649">
    <property type="entry name" value="Alkaline phosphatase-like"/>
    <property type="match status" value="1"/>
</dbReference>
<gene>
    <name evidence="5" type="ORF">ACFSSA_08150</name>
</gene>
<accession>A0ABW5D8D9</accession>
<evidence type="ECO:0000313" key="6">
    <source>
        <dbReference type="Proteomes" id="UP001597375"/>
    </source>
</evidence>
<evidence type="ECO:0000256" key="3">
    <source>
        <dbReference type="SAM" id="MobiDB-lite"/>
    </source>
</evidence>
<keyword evidence="2" id="KW-0378">Hydrolase</keyword>
<name>A0ABW5D8D9_9BACT</name>